<feature type="non-terminal residue" evidence="2">
    <location>
        <position position="1"/>
    </location>
</feature>
<dbReference type="EMBL" id="JASCZI010216506">
    <property type="protein sequence ID" value="MED6202725.1"/>
    <property type="molecule type" value="Genomic_DNA"/>
</dbReference>
<comment type="caution">
    <text evidence="2">The sequence shown here is derived from an EMBL/GenBank/DDBJ whole genome shotgun (WGS) entry which is preliminary data.</text>
</comment>
<gene>
    <name evidence="2" type="ORF">PIB30_108441</name>
</gene>
<accession>A0ABU6XYY4</accession>
<organism evidence="2 3">
    <name type="scientific">Stylosanthes scabra</name>
    <dbReference type="NCBI Taxonomy" id="79078"/>
    <lineage>
        <taxon>Eukaryota</taxon>
        <taxon>Viridiplantae</taxon>
        <taxon>Streptophyta</taxon>
        <taxon>Embryophyta</taxon>
        <taxon>Tracheophyta</taxon>
        <taxon>Spermatophyta</taxon>
        <taxon>Magnoliopsida</taxon>
        <taxon>eudicotyledons</taxon>
        <taxon>Gunneridae</taxon>
        <taxon>Pentapetalae</taxon>
        <taxon>rosids</taxon>
        <taxon>fabids</taxon>
        <taxon>Fabales</taxon>
        <taxon>Fabaceae</taxon>
        <taxon>Papilionoideae</taxon>
        <taxon>50 kb inversion clade</taxon>
        <taxon>dalbergioids sensu lato</taxon>
        <taxon>Dalbergieae</taxon>
        <taxon>Pterocarpus clade</taxon>
        <taxon>Stylosanthes</taxon>
    </lineage>
</organism>
<keyword evidence="1" id="KW-0175">Coiled coil</keyword>
<dbReference type="Proteomes" id="UP001341840">
    <property type="component" value="Unassembled WGS sequence"/>
</dbReference>
<evidence type="ECO:0000256" key="1">
    <source>
        <dbReference type="SAM" id="Coils"/>
    </source>
</evidence>
<keyword evidence="3" id="KW-1185">Reference proteome</keyword>
<evidence type="ECO:0000313" key="2">
    <source>
        <dbReference type="EMBL" id="MED6202725.1"/>
    </source>
</evidence>
<name>A0ABU6XYY4_9FABA</name>
<protein>
    <submittedName>
        <fullName evidence="2">Uncharacterized protein</fullName>
    </submittedName>
</protein>
<reference evidence="2 3" key="1">
    <citation type="journal article" date="2023" name="Plants (Basel)">
        <title>Bridging the Gap: Combining Genomics and Transcriptomics Approaches to Understand Stylosanthes scabra, an Orphan Legume from the Brazilian Caatinga.</title>
        <authorList>
            <person name="Ferreira-Neto J.R.C."/>
            <person name="da Silva M.D."/>
            <person name="Binneck E."/>
            <person name="de Melo N.F."/>
            <person name="da Silva R.H."/>
            <person name="de Melo A.L.T.M."/>
            <person name="Pandolfi V."/>
            <person name="Bustamante F.O."/>
            <person name="Brasileiro-Vidal A.C."/>
            <person name="Benko-Iseppon A.M."/>
        </authorList>
    </citation>
    <scope>NUCLEOTIDE SEQUENCE [LARGE SCALE GENOMIC DNA]</scope>
    <source>
        <tissue evidence="2">Leaves</tissue>
    </source>
</reference>
<evidence type="ECO:0000313" key="3">
    <source>
        <dbReference type="Proteomes" id="UP001341840"/>
    </source>
</evidence>
<feature type="coiled-coil region" evidence="1">
    <location>
        <begin position="6"/>
        <end position="47"/>
    </location>
</feature>
<sequence>KMKEPLKLLKIKFGNLDDRIKVLEEEIEKIERELELKINEEENVIRRDALKNHVEVWYRRRAEYWKQHSRDRYV</sequence>
<proteinExistence type="predicted"/>